<sequence length="99" mass="10386">MPTPSSVLFAVSSLGSSVSFAPLRPTDNFIAGLLPMPHPTTNVTLRALTSLAQLLSFVAPFVWKEAADSVVARGGVAAKLLLCSSSRMRWKADISEGIG</sequence>
<evidence type="ECO:0008006" key="3">
    <source>
        <dbReference type="Google" id="ProtNLM"/>
    </source>
</evidence>
<dbReference type="EMBL" id="OZ034820">
    <property type="protein sequence ID" value="CAL1403237.1"/>
    <property type="molecule type" value="Genomic_DNA"/>
</dbReference>
<dbReference type="AlphaFoldDB" id="A0AAV2FZ44"/>
<reference evidence="1 2" key="1">
    <citation type="submission" date="2024-04" db="EMBL/GenBank/DDBJ databases">
        <authorList>
            <person name="Fracassetti M."/>
        </authorList>
    </citation>
    <scope>NUCLEOTIDE SEQUENCE [LARGE SCALE GENOMIC DNA]</scope>
</reference>
<keyword evidence="2" id="KW-1185">Reference proteome</keyword>
<proteinExistence type="predicted"/>
<name>A0AAV2FZ44_9ROSI</name>
<evidence type="ECO:0000313" key="1">
    <source>
        <dbReference type="EMBL" id="CAL1403237.1"/>
    </source>
</evidence>
<accession>A0AAV2FZ44</accession>
<protein>
    <recommendedName>
        <fullName evidence="3">Secreted protein</fullName>
    </recommendedName>
</protein>
<evidence type="ECO:0000313" key="2">
    <source>
        <dbReference type="Proteomes" id="UP001497516"/>
    </source>
</evidence>
<gene>
    <name evidence="1" type="ORF">LTRI10_LOCUS43183</name>
</gene>
<organism evidence="1 2">
    <name type="scientific">Linum trigynum</name>
    <dbReference type="NCBI Taxonomy" id="586398"/>
    <lineage>
        <taxon>Eukaryota</taxon>
        <taxon>Viridiplantae</taxon>
        <taxon>Streptophyta</taxon>
        <taxon>Embryophyta</taxon>
        <taxon>Tracheophyta</taxon>
        <taxon>Spermatophyta</taxon>
        <taxon>Magnoliopsida</taxon>
        <taxon>eudicotyledons</taxon>
        <taxon>Gunneridae</taxon>
        <taxon>Pentapetalae</taxon>
        <taxon>rosids</taxon>
        <taxon>fabids</taxon>
        <taxon>Malpighiales</taxon>
        <taxon>Linaceae</taxon>
        <taxon>Linum</taxon>
    </lineage>
</organism>
<dbReference type="Proteomes" id="UP001497516">
    <property type="component" value="Chromosome 7"/>
</dbReference>